<dbReference type="Pfam" id="PF00535">
    <property type="entry name" value="Glycos_transf_2"/>
    <property type="match status" value="1"/>
</dbReference>
<keyword evidence="6 9" id="KW-1133">Transmembrane helix</keyword>
<evidence type="ECO:0000256" key="6">
    <source>
        <dbReference type="ARBA" id="ARBA00022989"/>
    </source>
</evidence>
<evidence type="ECO:0000256" key="8">
    <source>
        <dbReference type="ARBA" id="ARBA00038152"/>
    </source>
</evidence>
<keyword evidence="4 11" id="KW-0808">Transferase</keyword>
<keyword evidence="2" id="KW-1003">Cell membrane</keyword>
<dbReference type="FunFam" id="3.90.550.10:FF:000079">
    <property type="entry name" value="Probable glycosyl transferase"/>
    <property type="match status" value="1"/>
</dbReference>
<evidence type="ECO:0000256" key="7">
    <source>
        <dbReference type="ARBA" id="ARBA00023136"/>
    </source>
</evidence>
<sequence length="310" mass="35288">MKSNLISIVVPVYNEEENIPELLRRVDAVVVPLGVTCEILFVDDASIDRTPHMLHEMAVADQRIKVLRFSRNFGHQSAVTAGIDYAQGDAVVLLDGDLQDPPELITAFVQKWREGYDVIYGIRKKRKEWWGKRLAYYLFYRLLRASAEGVEMPVDAGDFSLISRRALDVVKSLPERNRFVRGLRTWVGFRQVGIPYERHERYAGKPKYTFLRLLRLAYDGLFSFSSVPLHLITLLGVIVSAASFFAILVVLYFRLFTNLSIPGFASLATITLFLGGIQLLSLGVIGEYIGRIYEETKHRPDYVIEEKIGI</sequence>
<evidence type="ECO:0000259" key="10">
    <source>
        <dbReference type="Pfam" id="PF00535"/>
    </source>
</evidence>
<keyword evidence="5 9" id="KW-0812">Transmembrane</keyword>
<evidence type="ECO:0000313" key="12">
    <source>
        <dbReference type="Proteomes" id="UP000177785"/>
    </source>
</evidence>
<dbReference type="GO" id="GO:0005886">
    <property type="term" value="C:plasma membrane"/>
    <property type="evidence" value="ECO:0007669"/>
    <property type="project" value="UniProtKB-SubCell"/>
</dbReference>
<evidence type="ECO:0000256" key="2">
    <source>
        <dbReference type="ARBA" id="ARBA00022475"/>
    </source>
</evidence>
<dbReference type="PANTHER" id="PTHR48090">
    <property type="entry name" value="UNDECAPRENYL-PHOSPHATE 4-DEOXY-4-FORMAMIDO-L-ARABINOSE TRANSFERASE-RELATED"/>
    <property type="match status" value="1"/>
</dbReference>
<evidence type="ECO:0000256" key="9">
    <source>
        <dbReference type="SAM" id="Phobius"/>
    </source>
</evidence>
<comment type="subcellular location">
    <subcellularLocation>
        <location evidence="1">Cell membrane</location>
        <topology evidence="1">Multi-pass membrane protein</topology>
    </subcellularLocation>
</comment>
<comment type="caution">
    <text evidence="11">The sequence shown here is derived from an EMBL/GenBank/DDBJ whole genome shotgun (WGS) entry which is preliminary data.</text>
</comment>
<evidence type="ECO:0000313" key="11">
    <source>
        <dbReference type="EMBL" id="OGZ45458.1"/>
    </source>
</evidence>
<accession>A0A1G2G6G0</accession>
<dbReference type="CDD" id="cd04187">
    <property type="entry name" value="DPM1_like_bac"/>
    <property type="match status" value="1"/>
</dbReference>
<dbReference type="InterPro" id="IPR001173">
    <property type="entry name" value="Glyco_trans_2-like"/>
</dbReference>
<gene>
    <name evidence="11" type="ORF">A2756_00365</name>
</gene>
<evidence type="ECO:0000256" key="4">
    <source>
        <dbReference type="ARBA" id="ARBA00022679"/>
    </source>
</evidence>
<dbReference type="Gene3D" id="3.90.550.10">
    <property type="entry name" value="Spore Coat Polysaccharide Biosynthesis Protein SpsA, Chain A"/>
    <property type="match status" value="1"/>
</dbReference>
<evidence type="ECO:0000256" key="3">
    <source>
        <dbReference type="ARBA" id="ARBA00022676"/>
    </source>
</evidence>
<feature type="domain" description="Glycosyltransferase 2-like" evidence="10">
    <location>
        <begin position="7"/>
        <end position="168"/>
    </location>
</feature>
<name>A0A1G2G6G0_9BACT</name>
<dbReference type="SUPFAM" id="SSF53448">
    <property type="entry name" value="Nucleotide-diphospho-sugar transferases"/>
    <property type="match status" value="1"/>
</dbReference>
<dbReference type="STRING" id="1802115.A2756_00365"/>
<evidence type="ECO:0000256" key="5">
    <source>
        <dbReference type="ARBA" id="ARBA00022692"/>
    </source>
</evidence>
<keyword evidence="7 9" id="KW-0472">Membrane</keyword>
<dbReference type="InterPro" id="IPR050256">
    <property type="entry name" value="Glycosyltransferase_2"/>
</dbReference>
<comment type="similarity">
    <text evidence="8">Belongs to the glycosyltransferase 2 family. GtrB subfamily.</text>
</comment>
<proteinExistence type="inferred from homology"/>
<feature type="transmembrane region" description="Helical" evidence="9">
    <location>
        <begin position="265"/>
        <end position="289"/>
    </location>
</feature>
<organism evidence="11 12">
    <name type="scientific">Candidatus Ryanbacteria bacterium RIFCSPHIGHO2_01_FULL_48_27</name>
    <dbReference type="NCBI Taxonomy" id="1802115"/>
    <lineage>
        <taxon>Bacteria</taxon>
        <taxon>Candidatus Ryaniibacteriota</taxon>
    </lineage>
</organism>
<dbReference type="PANTHER" id="PTHR48090:SF1">
    <property type="entry name" value="PROPHAGE BACTOPRENOL GLUCOSYL TRANSFERASE HOMOLOG"/>
    <property type="match status" value="1"/>
</dbReference>
<keyword evidence="3" id="KW-0328">Glycosyltransferase</keyword>
<evidence type="ECO:0000256" key="1">
    <source>
        <dbReference type="ARBA" id="ARBA00004651"/>
    </source>
</evidence>
<dbReference type="Proteomes" id="UP000177785">
    <property type="component" value="Unassembled WGS sequence"/>
</dbReference>
<protein>
    <submittedName>
        <fullName evidence="11">Glycosyl transferase</fullName>
    </submittedName>
</protein>
<dbReference type="EMBL" id="MHNL01000006">
    <property type="protein sequence ID" value="OGZ45458.1"/>
    <property type="molecule type" value="Genomic_DNA"/>
</dbReference>
<dbReference type="AlphaFoldDB" id="A0A1G2G6G0"/>
<dbReference type="InterPro" id="IPR029044">
    <property type="entry name" value="Nucleotide-diphossugar_trans"/>
</dbReference>
<dbReference type="GO" id="GO:0016757">
    <property type="term" value="F:glycosyltransferase activity"/>
    <property type="evidence" value="ECO:0007669"/>
    <property type="project" value="UniProtKB-KW"/>
</dbReference>
<feature type="transmembrane region" description="Helical" evidence="9">
    <location>
        <begin position="231"/>
        <end position="253"/>
    </location>
</feature>
<reference evidence="11 12" key="1">
    <citation type="journal article" date="2016" name="Nat. Commun.">
        <title>Thousands of microbial genomes shed light on interconnected biogeochemical processes in an aquifer system.</title>
        <authorList>
            <person name="Anantharaman K."/>
            <person name="Brown C.T."/>
            <person name="Hug L.A."/>
            <person name="Sharon I."/>
            <person name="Castelle C.J."/>
            <person name="Probst A.J."/>
            <person name="Thomas B.C."/>
            <person name="Singh A."/>
            <person name="Wilkins M.J."/>
            <person name="Karaoz U."/>
            <person name="Brodie E.L."/>
            <person name="Williams K.H."/>
            <person name="Hubbard S.S."/>
            <person name="Banfield J.F."/>
        </authorList>
    </citation>
    <scope>NUCLEOTIDE SEQUENCE [LARGE SCALE GENOMIC DNA]</scope>
</reference>